<name>A0AC61QKB1_9BACT</name>
<accession>A0AC61QKB1</accession>
<reference evidence="1" key="1">
    <citation type="submission" date="2019-03" db="EMBL/GenBank/DDBJ databases">
        <title>Candidatus Syntrophosphaera thermopropionivorans: a novel player in syntrophic propionate oxidation during anaerobic digestion.</title>
        <authorList>
            <person name="Dyksma S."/>
        </authorList>
    </citation>
    <scope>NUCLEOTIDE SEQUENCE</scope>
    <source>
        <strain evidence="1">W5</strain>
    </source>
</reference>
<evidence type="ECO:0000313" key="2">
    <source>
        <dbReference type="Proteomes" id="UP000294588"/>
    </source>
</evidence>
<keyword evidence="2" id="KW-1185">Reference proteome</keyword>
<gene>
    <name evidence="1" type="ORF">E0946_02200</name>
</gene>
<dbReference type="EMBL" id="SMOG01000003">
    <property type="protein sequence ID" value="TDF73848.1"/>
    <property type="molecule type" value="Genomic_DNA"/>
</dbReference>
<evidence type="ECO:0000313" key="1">
    <source>
        <dbReference type="EMBL" id="TDF73848.1"/>
    </source>
</evidence>
<protein>
    <submittedName>
        <fullName evidence="1">OmpA family protein</fullName>
    </submittedName>
</protein>
<comment type="caution">
    <text evidence="1">The sequence shown here is derived from an EMBL/GenBank/DDBJ whole genome shotgun (WGS) entry which is preliminary data.</text>
</comment>
<proteinExistence type="predicted"/>
<organism evidence="1 2">
    <name type="scientific">Candidatus Syntrophosphaera thermopropionivorans</name>
    <dbReference type="NCBI Taxonomy" id="2593015"/>
    <lineage>
        <taxon>Bacteria</taxon>
        <taxon>Pseudomonadati</taxon>
        <taxon>Candidatus Cloacimonadota</taxon>
        <taxon>Candidatus Cloacimonadia</taxon>
        <taxon>Candidatus Cloacimonadales</taxon>
        <taxon>Candidatus Cloacimonadaceae</taxon>
        <taxon>Candidatus Syntrophosphaera</taxon>
    </lineage>
</organism>
<dbReference type="Proteomes" id="UP000294588">
    <property type="component" value="Unassembled WGS sequence"/>
</dbReference>
<sequence>MKSDNRDELNYWPSFADIFSSLFFIFFILFSIFFILFSIFYFNYSKKAEADQKDIDDFKEMVDSLGLKFNKDSNEIIIKSDILFDFDKSELKSENLPTILDWRKEIKNYMEKEDRKKRYCIIIEGHTDTVGEEDYNYNLSLARSLSLIEEFKKDPFFRDPDIDLIPAAFGESKLAVHTPDNTRNMENRRVVIRIVPKFIGTMQQIMPQ</sequence>